<keyword evidence="2" id="KW-1185">Reference proteome</keyword>
<sequence>MIKTTRSGPAERIILMSQTNWRLVPSMLAIRFLGLKSVIISRAVMTKAVLSRM</sequence>
<evidence type="ECO:0000313" key="2">
    <source>
        <dbReference type="Proteomes" id="UP000242450"/>
    </source>
</evidence>
<dbReference type="OrthoDB" id="10069248at2759"/>
<dbReference type="EMBL" id="MKHE01000003">
    <property type="protein sequence ID" value="OWK16618.1"/>
    <property type="molecule type" value="Genomic_DNA"/>
</dbReference>
<protein>
    <submittedName>
        <fullName evidence="1">Uncharacterized protein</fullName>
    </submittedName>
</protein>
<proteinExistence type="predicted"/>
<reference evidence="1 2" key="1">
    <citation type="journal article" date="2018" name="Mol. Genet. Genomics">
        <title>The red deer Cervus elaphus genome CerEla1.0: sequencing, annotating, genes, and chromosomes.</title>
        <authorList>
            <person name="Bana N.A."/>
            <person name="Nyiri A."/>
            <person name="Nagy J."/>
            <person name="Frank K."/>
            <person name="Nagy T."/>
            <person name="Steger V."/>
            <person name="Schiller M."/>
            <person name="Lakatos P."/>
            <person name="Sugar L."/>
            <person name="Horn P."/>
            <person name="Barta E."/>
            <person name="Orosz L."/>
        </authorList>
    </citation>
    <scope>NUCLEOTIDE SEQUENCE [LARGE SCALE GENOMIC DNA]</scope>
    <source>
        <strain evidence="1">Hungarian</strain>
    </source>
</reference>
<accession>A0A212DEE7</accession>
<gene>
    <name evidence="1" type="ORF">Celaphus_00011395</name>
</gene>
<organism evidence="1 2">
    <name type="scientific">Cervus elaphus hippelaphus</name>
    <name type="common">European red deer</name>
    <dbReference type="NCBI Taxonomy" id="46360"/>
    <lineage>
        <taxon>Eukaryota</taxon>
        <taxon>Metazoa</taxon>
        <taxon>Chordata</taxon>
        <taxon>Craniata</taxon>
        <taxon>Vertebrata</taxon>
        <taxon>Euteleostomi</taxon>
        <taxon>Mammalia</taxon>
        <taxon>Eutheria</taxon>
        <taxon>Laurasiatheria</taxon>
        <taxon>Artiodactyla</taxon>
        <taxon>Ruminantia</taxon>
        <taxon>Pecora</taxon>
        <taxon>Cervidae</taxon>
        <taxon>Cervinae</taxon>
        <taxon>Cervus</taxon>
    </lineage>
</organism>
<dbReference type="AlphaFoldDB" id="A0A212DEE7"/>
<name>A0A212DEE7_CEREH</name>
<evidence type="ECO:0000313" key="1">
    <source>
        <dbReference type="EMBL" id="OWK16618.1"/>
    </source>
</evidence>
<comment type="caution">
    <text evidence="1">The sequence shown here is derived from an EMBL/GenBank/DDBJ whole genome shotgun (WGS) entry which is preliminary data.</text>
</comment>
<dbReference type="Proteomes" id="UP000242450">
    <property type="component" value="Chromosome 3"/>
</dbReference>